<dbReference type="InterPro" id="IPR000014">
    <property type="entry name" value="PAS"/>
</dbReference>
<dbReference type="PRINTS" id="PR00344">
    <property type="entry name" value="BCTRLSENSOR"/>
</dbReference>
<keyword evidence="3" id="KW-0597">Phosphoprotein</keyword>
<dbReference type="Pfam" id="PF13426">
    <property type="entry name" value="PAS_9"/>
    <property type="match status" value="1"/>
</dbReference>
<dbReference type="SMART" id="SM00091">
    <property type="entry name" value="PAS"/>
    <property type="match status" value="2"/>
</dbReference>
<dbReference type="InterPro" id="IPR000700">
    <property type="entry name" value="PAS-assoc_C"/>
</dbReference>
<dbReference type="InterPro" id="IPR035965">
    <property type="entry name" value="PAS-like_dom_sf"/>
</dbReference>
<dbReference type="OrthoDB" id="9808408at2"/>
<dbReference type="PANTHER" id="PTHR43047">
    <property type="entry name" value="TWO-COMPONENT HISTIDINE PROTEIN KINASE"/>
    <property type="match status" value="1"/>
</dbReference>
<dbReference type="Gene3D" id="3.30.565.10">
    <property type="entry name" value="Histidine kinase-like ATPase, C-terminal domain"/>
    <property type="match status" value="1"/>
</dbReference>
<feature type="domain" description="PAS" evidence="8">
    <location>
        <begin position="8"/>
        <end position="53"/>
    </location>
</feature>
<dbReference type="InterPro" id="IPR013767">
    <property type="entry name" value="PAS_fold"/>
</dbReference>
<feature type="coiled-coil region" evidence="6">
    <location>
        <begin position="126"/>
        <end position="161"/>
    </location>
</feature>
<evidence type="ECO:0000256" key="3">
    <source>
        <dbReference type="ARBA" id="ARBA00022553"/>
    </source>
</evidence>
<dbReference type="Pfam" id="PF00989">
    <property type="entry name" value="PAS"/>
    <property type="match status" value="1"/>
</dbReference>
<evidence type="ECO:0000256" key="2">
    <source>
        <dbReference type="ARBA" id="ARBA00012438"/>
    </source>
</evidence>
<dbReference type="InterPro" id="IPR001610">
    <property type="entry name" value="PAC"/>
</dbReference>
<dbReference type="FunFam" id="3.30.565.10:FF:000006">
    <property type="entry name" value="Sensor histidine kinase WalK"/>
    <property type="match status" value="1"/>
</dbReference>
<dbReference type="InterPro" id="IPR004358">
    <property type="entry name" value="Sig_transdc_His_kin-like_C"/>
</dbReference>
<dbReference type="SMART" id="SM00387">
    <property type="entry name" value="HATPase_c"/>
    <property type="match status" value="1"/>
</dbReference>
<dbReference type="NCBIfam" id="TIGR00229">
    <property type="entry name" value="sensory_box"/>
    <property type="match status" value="3"/>
</dbReference>
<dbReference type="SUPFAM" id="SSF55785">
    <property type="entry name" value="PYP-like sensor domain (PAS domain)"/>
    <property type="match status" value="2"/>
</dbReference>
<dbReference type="SMART" id="SM00388">
    <property type="entry name" value="HisKA"/>
    <property type="match status" value="1"/>
</dbReference>
<name>A0A2T7BBY1_9BACT</name>
<dbReference type="Gene3D" id="3.30.450.20">
    <property type="entry name" value="PAS domain"/>
    <property type="match status" value="2"/>
</dbReference>
<dbReference type="Gene3D" id="1.10.287.130">
    <property type="match status" value="1"/>
</dbReference>
<evidence type="ECO:0000259" key="7">
    <source>
        <dbReference type="PROSITE" id="PS50109"/>
    </source>
</evidence>
<evidence type="ECO:0000259" key="8">
    <source>
        <dbReference type="PROSITE" id="PS50112"/>
    </source>
</evidence>
<keyword evidence="6" id="KW-0175">Coiled coil</keyword>
<feature type="domain" description="PAC" evidence="9">
    <location>
        <begin position="85"/>
        <end position="135"/>
    </location>
</feature>
<keyword evidence="5" id="KW-0418">Kinase</keyword>
<dbReference type="AlphaFoldDB" id="A0A2T7BBY1"/>
<evidence type="ECO:0000259" key="9">
    <source>
        <dbReference type="PROSITE" id="PS50113"/>
    </source>
</evidence>
<dbReference type="SMART" id="SM00086">
    <property type="entry name" value="PAC"/>
    <property type="match status" value="2"/>
</dbReference>
<keyword evidence="11" id="KW-1185">Reference proteome</keyword>
<dbReference type="GO" id="GO:0000155">
    <property type="term" value="F:phosphorelay sensor kinase activity"/>
    <property type="evidence" value="ECO:0007669"/>
    <property type="project" value="InterPro"/>
</dbReference>
<dbReference type="CDD" id="cd00130">
    <property type="entry name" value="PAS"/>
    <property type="match status" value="2"/>
</dbReference>
<sequence>MSETYQYHKTNFDVLFNHATIGIIVTDGQGRIVVANPYLLNQFGYTAPDIVGQPIEKLIPHRFHHRHTGHREKFQEHPKSRPMGASMELFAMRNDGSEFPVEVSLGAYGNEEGQFVIAFVSDISSRRRSEEALRQLNADLEKKVEERTQSLTEQMQEVQAKDVELQRTHSYLRSIWNFAGAVIIATNEQGLIQLFNPAAARMLGYSEEEAVGKLTPVVMLDPAELAVRRQQFAAELQQPITSDFDTLVAKARLNLPNEYEWQYVRKDGSHFPMQLSVSAIRDAEGQLTGFLAVGTDITGRKRAESDLRLALEKEKELNELKSRFVSLASHEFRTPLSTVLSSAYLISKYEKGEEQPQREKHLQRIVSSVNMLTDILNDFLSVGKIEEGKIQVRHAQFNVKEHVSNILAEMHGLVKKQQRVAVSHSGPEIMVLDPALLKHIVMNLVSNAIKFSPEGSTIRVSTTLTPSHFTLAVRDQGIGIAPEDQQHLFERFFRGGNVSNIQGTGLGLHIVARYAELLDGNVTCESTLGQGTTFTVTVLNHHHA</sequence>
<dbReference type="InterPro" id="IPR003594">
    <property type="entry name" value="HATPase_dom"/>
</dbReference>
<reference evidence="10 11" key="1">
    <citation type="submission" date="2018-04" db="EMBL/GenBank/DDBJ databases">
        <title>Chitinophaga fuyangensis sp. nov., isolated from soil in a chemical factory.</title>
        <authorList>
            <person name="Chen K."/>
        </authorList>
    </citation>
    <scope>NUCLEOTIDE SEQUENCE [LARGE SCALE GENOMIC DNA]</scope>
    <source>
        <strain evidence="10 11">LY-1</strain>
    </source>
</reference>
<evidence type="ECO:0000313" key="10">
    <source>
        <dbReference type="EMBL" id="PUZ22593.1"/>
    </source>
</evidence>
<evidence type="ECO:0000256" key="1">
    <source>
        <dbReference type="ARBA" id="ARBA00000085"/>
    </source>
</evidence>
<dbReference type="Proteomes" id="UP000244450">
    <property type="component" value="Unassembled WGS sequence"/>
</dbReference>
<dbReference type="InterPro" id="IPR036890">
    <property type="entry name" value="HATPase_C_sf"/>
</dbReference>
<evidence type="ECO:0000256" key="6">
    <source>
        <dbReference type="SAM" id="Coils"/>
    </source>
</evidence>
<dbReference type="InterPro" id="IPR036097">
    <property type="entry name" value="HisK_dim/P_sf"/>
</dbReference>
<dbReference type="EMBL" id="QCYK01000003">
    <property type="protein sequence ID" value="PUZ22593.1"/>
    <property type="molecule type" value="Genomic_DNA"/>
</dbReference>
<dbReference type="Pfam" id="PF00512">
    <property type="entry name" value="HisKA"/>
    <property type="match status" value="1"/>
</dbReference>
<evidence type="ECO:0000256" key="5">
    <source>
        <dbReference type="ARBA" id="ARBA00022777"/>
    </source>
</evidence>
<dbReference type="SUPFAM" id="SSF55874">
    <property type="entry name" value="ATPase domain of HSP90 chaperone/DNA topoisomerase II/histidine kinase"/>
    <property type="match status" value="1"/>
</dbReference>
<organism evidence="10 11">
    <name type="scientific">Chitinophaga parva</name>
    <dbReference type="NCBI Taxonomy" id="2169414"/>
    <lineage>
        <taxon>Bacteria</taxon>
        <taxon>Pseudomonadati</taxon>
        <taxon>Bacteroidota</taxon>
        <taxon>Chitinophagia</taxon>
        <taxon>Chitinophagales</taxon>
        <taxon>Chitinophagaceae</taxon>
        <taxon>Chitinophaga</taxon>
    </lineage>
</organism>
<dbReference type="RefSeq" id="WP_108688339.1">
    <property type="nucleotide sequence ID" value="NZ_QCYK01000003.1"/>
</dbReference>
<dbReference type="SUPFAM" id="SSF47384">
    <property type="entry name" value="Homodimeric domain of signal transducing histidine kinase"/>
    <property type="match status" value="1"/>
</dbReference>
<dbReference type="InterPro" id="IPR005467">
    <property type="entry name" value="His_kinase_dom"/>
</dbReference>
<protein>
    <recommendedName>
        <fullName evidence="2">histidine kinase</fullName>
        <ecNumber evidence="2">2.7.13.3</ecNumber>
    </recommendedName>
</protein>
<accession>A0A2T7BBY1</accession>
<comment type="catalytic activity">
    <reaction evidence="1">
        <text>ATP + protein L-histidine = ADP + protein N-phospho-L-histidine.</text>
        <dbReference type="EC" id="2.7.13.3"/>
    </reaction>
</comment>
<dbReference type="CDD" id="cd00082">
    <property type="entry name" value="HisKA"/>
    <property type="match status" value="1"/>
</dbReference>
<dbReference type="CDD" id="cd00075">
    <property type="entry name" value="HATPase"/>
    <property type="match status" value="1"/>
</dbReference>
<keyword evidence="4" id="KW-0808">Transferase</keyword>
<feature type="domain" description="PAS" evidence="8">
    <location>
        <begin position="168"/>
        <end position="243"/>
    </location>
</feature>
<dbReference type="PROSITE" id="PS50109">
    <property type="entry name" value="HIS_KIN"/>
    <property type="match status" value="1"/>
</dbReference>
<dbReference type="InterPro" id="IPR003661">
    <property type="entry name" value="HisK_dim/P_dom"/>
</dbReference>
<comment type="caution">
    <text evidence="10">The sequence shown here is derived from an EMBL/GenBank/DDBJ whole genome shotgun (WGS) entry which is preliminary data.</text>
</comment>
<evidence type="ECO:0000313" key="11">
    <source>
        <dbReference type="Proteomes" id="UP000244450"/>
    </source>
</evidence>
<evidence type="ECO:0000256" key="4">
    <source>
        <dbReference type="ARBA" id="ARBA00022679"/>
    </source>
</evidence>
<dbReference type="GO" id="GO:0006355">
    <property type="term" value="P:regulation of DNA-templated transcription"/>
    <property type="evidence" value="ECO:0007669"/>
    <property type="project" value="InterPro"/>
</dbReference>
<feature type="domain" description="Histidine kinase" evidence="7">
    <location>
        <begin position="327"/>
        <end position="542"/>
    </location>
</feature>
<feature type="domain" description="PAC" evidence="9">
    <location>
        <begin position="257"/>
        <end position="309"/>
    </location>
</feature>
<dbReference type="EC" id="2.7.13.3" evidence="2"/>
<dbReference type="PROSITE" id="PS50112">
    <property type="entry name" value="PAS"/>
    <property type="match status" value="2"/>
</dbReference>
<dbReference type="Pfam" id="PF02518">
    <property type="entry name" value="HATPase_c"/>
    <property type="match status" value="1"/>
</dbReference>
<gene>
    <name evidence="10" type="ORF">DCC81_19345</name>
</gene>
<dbReference type="PROSITE" id="PS50113">
    <property type="entry name" value="PAC"/>
    <property type="match status" value="2"/>
</dbReference>
<proteinExistence type="predicted"/>